<keyword evidence="10" id="KW-1071">Ligand-gated ion channel</keyword>
<dbReference type="GO" id="GO:0015276">
    <property type="term" value="F:ligand-gated monoatomic ion channel activity"/>
    <property type="evidence" value="ECO:0007669"/>
    <property type="project" value="InterPro"/>
</dbReference>
<evidence type="ECO:0000256" key="13">
    <source>
        <dbReference type="SAM" id="Phobius"/>
    </source>
</evidence>
<evidence type="ECO:0000256" key="7">
    <source>
        <dbReference type="ARBA" id="ARBA00023136"/>
    </source>
</evidence>
<dbReference type="SMART" id="SM00079">
    <property type="entry name" value="PBPe"/>
    <property type="match status" value="1"/>
</dbReference>
<comment type="subunit">
    <text evidence="2">May form heteromers.</text>
</comment>
<comment type="subcellular location">
    <subcellularLocation>
        <location evidence="1">Membrane</location>
        <topology evidence="1">Multi-pass membrane protein</topology>
    </subcellularLocation>
</comment>
<evidence type="ECO:0000256" key="3">
    <source>
        <dbReference type="ARBA" id="ARBA00022448"/>
    </source>
</evidence>
<reference evidence="16" key="2">
    <citation type="submission" date="2021-02" db="EMBL/GenBank/DDBJ databases">
        <authorList>
            <person name="Kimball J.A."/>
            <person name="Haas M.W."/>
            <person name="Macchietto M."/>
            <person name="Kono T."/>
            <person name="Duquette J."/>
            <person name="Shao M."/>
        </authorList>
    </citation>
    <scope>NUCLEOTIDE SEQUENCE</scope>
    <source>
        <tissue evidence="16">Fresh leaf tissue</tissue>
    </source>
</reference>
<name>A0A8J5SKC7_ZIZPA</name>
<keyword evidence="5 13" id="KW-1133">Transmembrane helix</keyword>
<dbReference type="GO" id="GO:0016020">
    <property type="term" value="C:membrane"/>
    <property type="evidence" value="ECO:0007669"/>
    <property type="project" value="UniProtKB-SubCell"/>
</dbReference>
<organism evidence="16 17">
    <name type="scientific">Zizania palustris</name>
    <name type="common">Northern wild rice</name>
    <dbReference type="NCBI Taxonomy" id="103762"/>
    <lineage>
        <taxon>Eukaryota</taxon>
        <taxon>Viridiplantae</taxon>
        <taxon>Streptophyta</taxon>
        <taxon>Embryophyta</taxon>
        <taxon>Tracheophyta</taxon>
        <taxon>Spermatophyta</taxon>
        <taxon>Magnoliopsida</taxon>
        <taxon>Liliopsida</taxon>
        <taxon>Poales</taxon>
        <taxon>Poaceae</taxon>
        <taxon>BOP clade</taxon>
        <taxon>Oryzoideae</taxon>
        <taxon>Oryzeae</taxon>
        <taxon>Zizaniinae</taxon>
        <taxon>Zizania</taxon>
    </lineage>
</organism>
<keyword evidence="6" id="KW-0406">Ion transport</keyword>
<keyword evidence="11" id="KW-0407">Ion channel</keyword>
<keyword evidence="4 13" id="KW-0812">Transmembrane</keyword>
<reference evidence="16" key="1">
    <citation type="journal article" date="2021" name="bioRxiv">
        <title>Whole Genome Assembly and Annotation of Northern Wild Rice, Zizania palustris L., Supports a Whole Genome Duplication in the Zizania Genus.</title>
        <authorList>
            <person name="Haas M."/>
            <person name="Kono T."/>
            <person name="Macchietto M."/>
            <person name="Millas R."/>
            <person name="McGilp L."/>
            <person name="Shao M."/>
            <person name="Duquette J."/>
            <person name="Hirsch C.N."/>
            <person name="Kimball J."/>
        </authorList>
    </citation>
    <scope>NUCLEOTIDE SEQUENCE</scope>
    <source>
        <tissue evidence="16">Fresh leaf tissue</tissue>
    </source>
</reference>
<feature type="transmembrane region" description="Helical" evidence="13">
    <location>
        <begin position="584"/>
        <end position="605"/>
    </location>
</feature>
<dbReference type="InterPro" id="IPR044440">
    <property type="entry name" value="GABAb_receptor_plant_PBP1"/>
</dbReference>
<evidence type="ECO:0000256" key="10">
    <source>
        <dbReference type="ARBA" id="ARBA00023286"/>
    </source>
</evidence>
<evidence type="ECO:0000313" key="16">
    <source>
        <dbReference type="EMBL" id="KAG8056829.1"/>
    </source>
</evidence>
<evidence type="ECO:0000313" key="17">
    <source>
        <dbReference type="Proteomes" id="UP000729402"/>
    </source>
</evidence>
<comment type="function">
    <text evidence="12">Glutamate-gated receptor that probably acts as a non-selective cation channel. May be involved in light-signal transduction and calcium homeostasis via the regulation of calcium influx into cells.</text>
</comment>
<accession>A0A8J5SKC7</accession>
<evidence type="ECO:0000256" key="11">
    <source>
        <dbReference type="ARBA" id="ARBA00023303"/>
    </source>
</evidence>
<evidence type="ECO:0000256" key="9">
    <source>
        <dbReference type="ARBA" id="ARBA00023180"/>
    </source>
</evidence>
<proteinExistence type="predicted"/>
<feature type="chain" id="PRO_5035275991" description="Ionotropic glutamate receptor C-terminal domain-containing protein" evidence="14">
    <location>
        <begin position="22"/>
        <end position="629"/>
    </location>
</feature>
<evidence type="ECO:0000256" key="1">
    <source>
        <dbReference type="ARBA" id="ARBA00004141"/>
    </source>
</evidence>
<evidence type="ECO:0000259" key="15">
    <source>
        <dbReference type="SMART" id="SM00079"/>
    </source>
</evidence>
<comment type="caution">
    <text evidence="16">The sequence shown here is derived from an EMBL/GenBank/DDBJ whole genome shotgun (WGS) entry which is preliminary data.</text>
</comment>
<evidence type="ECO:0000256" key="12">
    <source>
        <dbReference type="ARBA" id="ARBA00049638"/>
    </source>
</evidence>
<keyword evidence="3" id="KW-0813">Transport</keyword>
<evidence type="ECO:0000256" key="2">
    <source>
        <dbReference type="ARBA" id="ARBA00011095"/>
    </source>
</evidence>
<dbReference type="OrthoDB" id="5984008at2759"/>
<dbReference type="Pfam" id="PF01094">
    <property type="entry name" value="ANF_receptor"/>
    <property type="match status" value="1"/>
</dbReference>
<keyword evidence="9" id="KW-0325">Glycoprotein</keyword>
<dbReference type="InterPro" id="IPR001320">
    <property type="entry name" value="Iontro_rcpt_C"/>
</dbReference>
<sequence length="629" mass="70347">MALCARTAPLLFLLAFHFAVAQSVPEKKAEEFQVGVVLDLGTLVGKVASTSISLALEDFYAVHPNYTTRLVLHFRDSMGDDVQAASAVLDLLENHKVQAIIGPQKSSQALFVSDLGNKCEVPIISFTATSPTLSSHTLPYFVRATLSDSAQVNTIVSIIKSYGWREVVPIYVDNDYGRGIILPLVDALQQKDVHVPYRSEIDQMATSEEITQELYKLMIMQTRVYIVHMPPSLGSLLFTKAKEIGMMSKGAVWIITDGLTNLIDSLNPSVVEAMSGVLGVEFYVPKSTELDSFTKRWYMRSRIDHPNDPTMKLSIFGLWAYDTIWAVARAAEKSKIRKATFQRPSSMRNSTSLETLGTSVNGPAFLKAILKNKFRGLSGNFDLSNGQLQVSAFQIINVVGKGHQLIGFWTARNGISKTLDQNTTYERTKPDLNIVIWPGEVTELPRGWELPVQGKKLQVGVVKGHYPEYIDADKDPITGVITARGLAIDVFEEAVTRLPYALPYEYKMFNITEIGSSSYNEFVYQVYLKKYDIAIGDIAIRYNRSLYVNFTLPYTESGVAMAVPVKESTNKDAWIFLKPLTPDMWFATIMLFIYTGFVIWLLELLGNNKNAPISRQLVTSIYFSMFEES</sequence>
<evidence type="ECO:0000256" key="14">
    <source>
        <dbReference type="SAM" id="SignalP"/>
    </source>
</evidence>
<keyword evidence="8" id="KW-0675">Receptor</keyword>
<dbReference type="FunFam" id="3.40.50.2300:FF:000195">
    <property type="entry name" value="Glutamate receptor"/>
    <property type="match status" value="1"/>
</dbReference>
<evidence type="ECO:0000256" key="8">
    <source>
        <dbReference type="ARBA" id="ARBA00023170"/>
    </source>
</evidence>
<dbReference type="InterPro" id="IPR015683">
    <property type="entry name" value="Ionotropic_Glu_rcpt"/>
</dbReference>
<dbReference type="EMBL" id="JAAALK010000287">
    <property type="protein sequence ID" value="KAG8056829.1"/>
    <property type="molecule type" value="Genomic_DNA"/>
</dbReference>
<dbReference type="CDD" id="cd19990">
    <property type="entry name" value="PBP1_GABAb_receptor_plant"/>
    <property type="match status" value="1"/>
</dbReference>
<protein>
    <recommendedName>
        <fullName evidence="15">Ionotropic glutamate receptor C-terminal domain-containing protein</fullName>
    </recommendedName>
</protein>
<dbReference type="AlphaFoldDB" id="A0A8J5SKC7"/>
<feature type="signal peptide" evidence="14">
    <location>
        <begin position="1"/>
        <end position="21"/>
    </location>
</feature>
<dbReference type="Proteomes" id="UP000729402">
    <property type="component" value="Unassembled WGS sequence"/>
</dbReference>
<gene>
    <name evidence="16" type="ORF">GUJ93_ZPchr0002g23150</name>
</gene>
<keyword evidence="7 13" id="KW-0472">Membrane</keyword>
<keyword evidence="17" id="KW-1185">Reference proteome</keyword>
<evidence type="ECO:0000256" key="5">
    <source>
        <dbReference type="ARBA" id="ARBA00022989"/>
    </source>
</evidence>
<dbReference type="FunFam" id="3.40.190.10:FF:000103">
    <property type="entry name" value="Glutamate receptor"/>
    <property type="match status" value="1"/>
</dbReference>
<feature type="domain" description="Ionotropic glutamate receptor C-terminal" evidence="15">
    <location>
        <begin position="456"/>
        <end position="625"/>
    </location>
</feature>
<dbReference type="InterPro" id="IPR001828">
    <property type="entry name" value="ANF_lig-bd_rcpt"/>
</dbReference>
<dbReference type="FunFam" id="3.40.50.2300:FF:000169">
    <property type="entry name" value="Glutamate receptor"/>
    <property type="match status" value="1"/>
</dbReference>
<dbReference type="PANTHER" id="PTHR34836:SF1">
    <property type="entry name" value="OS09G0428600 PROTEIN"/>
    <property type="match status" value="1"/>
</dbReference>
<dbReference type="PANTHER" id="PTHR34836">
    <property type="entry name" value="OS06G0188250 PROTEIN"/>
    <property type="match status" value="1"/>
</dbReference>
<evidence type="ECO:0000256" key="6">
    <source>
        <dbReference type="ARBA" id="ARBA00023065"/>
    </source>
</evidence>
<evidence type="ECO:0000256" key="4">
    <source>
        <dbReference type="ARBA" id="ARBA00022692"/>
    </source>
</evidence>
<keyword evidence="14" id="KW-0732">Signal</keyword>